<keyword evidence="4" id="KW-1185">Reference proteome</keyword>
<evidence type="ECO:0008006" key="5">
    <source>
        <dbReference type="Google" id="ProtNLM"/>
    </source>
</evidence>
<reference evidence="2" key="2">
    <citation type="submission" date="2021-04" db="EMBL/GenBank/DDBJ databases">
        <authorList>
            <person name="Podell S."/>
        </authorList>
    </citation>
    <scope>NUCLEOTIDE SEQUENCE</scope>
    <source>
        <strain evidence="2">Hildebrandi</strain>
    </source>
</reference>
<protein>
    <recommendedName>
        <fullName evidence="5">Transposase</fullName>
    </recommendedName>
</protein>
<proteinExistence type="predicted"/>
<dbReference type="AlphaFoldDB" id="A0A9K3K8U5"/>
<accession>A0A9K3K8U5</accession>
<organism evidence="2 4">
    <name type="scientific">Nitzschia inconspicua</name>
    <dbReference type="NCBI Taxonomy" id="303405"/>
    <lineage>
        <taxon>Eukaryota</taxon>
        <taxon>Sar</taxon>
        <taxon>Stramenopiles</taxon>
        <taxon>Ochrophyta</taxon>
        <taxon>Bacillariophyta</taxon>
        <taxon>Bacillariophyceae</taxon>
        <taxon>Bacillariophycidae</taxon>
        <taxon>Bacillariales</taxon>
        <taxon>Bacillariaceae</taxon>
        <taxon>Nitzschia</taxon>
    </lineage>
</organism>
<evidence type="ECO:0000313" key="2">
    <source>
        <dbReference type="EMBL" id="KAG7339289.1"/>
    </source>
</evidence>
<sequence length="434" mass="49534">MLRNSVDCVTGILVHQDIAMNAEVQTRKKYYNTEDDSLRRETTSLTGHPVMPVHTAEVLCQVEESGVIPGGWVGGDAWFGSLATSVEVFKRFSVHSTFIVKNNQDFFPMKALHAVLTARHGDRPAGHWVSMTTTISGVPLIAVAYAWSQKGVSYFISTCGSTEVSPIKYESKFEDAWGNTSFKLINRPKLAHYLYEYLPLIDEHNKQRQNILALEKVWLTKDVWFRNVTTLLGQCTVDMHRCFRNRMIEKGVAPTKVDSIRVLKFADLMCGCLKQWPKPKQHFLIVGNEDGKGDGRLTRIYGKDGERTKPPTKQQEQQGRNIGNAYVRNCFVCRGYLSKKGKQINNQTSFLCSKCHMPLCRTDRSKDEEFVRRGVDILLASMRTIMQATIVLFVAVKCMVRRSSSQRKNSYRYIQDAAAENKCIWRRFHHCICD</sequence>
<name>A0A9K3K8U5_9STRA</name>
<dbReference type="EMBL" id="JAGRRH010000037">
    <property type="protein sequence ID" value="KAG7339289.1"/>
    <property type="molecule type" value="Genomic_DNA"/>
</dbReference>
<dbReference type="Proteomes" id="UP000693970">
    <property type="component" value="Unassembled WGS sequence"/>
</dbReference>
<reference evidence="2" key="1">
    <citation type="journal article" date="2021" name="Sci. Rep.">
        <title>Diploid genomic architecture of Nitzschia inconspicua, an elite biomass production diatom.</title>
        <authorList>
            <person name="Oliver A."/>
            <person name="Podell S."/>
            <person name="Pinowska A."/>
            <person name="Traller J.C."/>
            <person name="Smith S.R."/>
            <person name="McClure R."/>
            <person name="Beliaev A."/>
            <person name="Bohutskyi P."/>
            <person name="Hill E.A."/>
            <person name="Rabines A."/>
            <person name="Zheng H."/>
            <person name="Allen L.Z."/>
            <person name="Kuo A."/>
            <person name="Grigoriev I.V."/>
            <person name="Allen A.E."/>
            <person name="Hazlebeck D."/>
            <person name="Allen E.E."/>
        </authorList>
    </citation>
    <scope>NUCLEOTIDE SEQUENCE</scope>
    <source>
        <strain evidence="2">Hildebrandi</strain>
    </source>
</reference>
<feature type="compositionally biased region" description="Basic and acidic residues" evidence="1">
    <location>
        <begin position="300"/>
        <end position="309"/>
    </location>
</feature>
<dbReference type="EMBL" id="JAGRRH010000027">
    <property type="protein sequence ID" value="KAG7340447.1"/>
    <property type="molecule type" value="Genomic_DNA"/>
</dbReference>
<evidence type="ECO:0000313" key="3">
    <source>
        <dbReference type="EMBL" id="KAG7340447.1"/>
    </source>
</evidence>
<feature type="region of interest" description="Disordered" evidence="1">
    <location>
        <begin position="300"/>
        <end position="319"/>
    </location>
</feature>
<comment type="caution">
    <text evidence="2">The sequence shown here is derived from an EMBL/GenBank/DDBJ whole genome shotgun (WGS) entry which is preliminary data.</text>
</comment>
<gene>
    <name evidence="3" type="ORF">IV203_023990</name>
    <name evidence="2" type="ORF">IV203_024489</name>
</gene>
<evidence type="ECO:0000313" key="4">
    <source>
        <dbReference type="Proteomes" id="UP000693970"/>
    </source>
</evidence>
<evidence type="ECO:0000256" key="1">
    <source>
        <dbReference type="SAM" id="MobiDB-lite"/>
    </source>
</evidence>